<keyword evidence="3" id="KW-1185">Reference proteome</keyword>
<dbReference type="Proteomes" id="UP000271227">
    <property type="component" value="Unassembled WGS sequence"/>
</dbReference>
<name>A0A3M0C1R1_9PROT</name>
<evidence type="ECO:0000313" key="2">
    <source>
        <dbReference type="EMBL" id="RMB02815.1"/>
    </source>
</evidence>
<dbReference type="GO" id="GO:0016810">
    <property type="term" value="F:hydrolase activity, acting on carbon-nitrogen (but not peptide) bonds"/>
    <property type="evidence" value="ECO:0007669"/>
    <property type="project" value="InterPro"/>
</dbReference>
<dbReference type="SUPFAM" id="SSF51556">
    <property type="entry name" value="Metallo-dependent hydrolases"/>
    <property type="match status" value="1"/>
</dbReference>
<dbReference type="Gene3D" id="2.30.40.10">
    <property type="entry name" value="Urease, subunit C, domain 1"/>
    <property type="match status" value="1"/>
</dbReference>
<dbReference type="PANTHER" id="PTHR22642:SF2">
    <property type="entry name" value="PROTEIN LONG AFTER FAR-RED 3"/>
    <property type="match status" value="1"/>
</dbReference>
<dbReference type="CDD" id="cd01300">
    <property type="entry name" value="YtcJ_like"/>
    <property type="match status" value="1"/>
</dbReference>
<dbReference type="InterPro" id="IPR032466">
    <property type="entry name" value="Metal_Hydrolase"/>
</dbReference>
<accession>A0A3M0C1R1</accession>
<dbReference type="PANTHER" id="PTHR22642">
    <property type="entry name" value="IMIDAZOLONEPROPIONASE"/>
    <property type="match status" value="1"/>
</dbReference>
<dbReference type="RefSeq" id="WP_170163884.1">
    <property type="nucleotide sequence ID" value="NZ_REFR01000014.1"/>
</dbReference>
<dbReference type="Gene3D" id="3.10.310.70">
    <property type="match status" value="1"/>
</dbReference>
<dbReference type="EMBL" id="REFR01000014">
    <property type="protein sequence ID" value="RMB02815.1"/>
    <property type="molecule type" value="Genomic_DNA"/>
</dbReference>
<evidence type="ECO:0000259" key="1">
    <source>
        <dbReference type="Pfam" id="PF07969"/>
    </source>
</evidence>
<organism evidence="2 3">
    <name type="scientific">Eilatimonas milleporae</name>
    <dbReference type="NCBI Taxonomy" id="911205"/>
    <lineage>
        <taxon>Bacteria</taxon>
        <taxon>Pseudomonadati</taxon>
        <taxon>Pseudomonadota</taxon>
        <taxon>Alphaproteobacteria</taxon>
        <taxon>Kordiimonadales</taxon>
        <taxon>Kordiimonadaceae</taxon>
        <taxon>Eilatimonas</taxon>
    </lineage>
</organism>
<reference evidence="2 3" key="1">
    <citation type="submission" date="2018-10" db="EMBL/GenBank/DDBJ databases">
        <title>Genomic Encyclopedia of Archaeal and Bacterial Type Strains, Phase II (KMG-II): from individual species to whole genera.</title>
        <authorList>
            <person name="Goeker M."/>
        </authorList>
    </citation>
    <scope>NUCLEOTIDE SEQUENCE [LARGE SCALE GENOMIC DNA]</scope>
    <source>
        <strain evidence="2 3">DSM 25217</strain>
    </source>
</reference>
<dbReference type="InterPro" id="IPR033932">
    <property type="entry name" value="YtcJ-like"/>
</dbReference>
<proteinExistence type="predicted"/>
<gene>
    <name evidence="2" type="ORF">BXY39_3167</name>
</gene>
<dbReference type="InterPro" id="IPR011059">
    <property type="entry name" value="Metal-dep_hydrolase_composite"/>
</dbReference>
<dbReference type="SUPFAM" id="SSF51338">
    <property type="entry name" value="Composite domain of metallo-dependent hydrolases"/>
    <property type="match status" value="1"/>
</dbReference>
<dbReference type="AlphaFoldDB" id="A0A3M0C1R1"/>
<dbReference type="Gene3D" id="3.20.20.140">
    <property type="entry name" value="Metal-dependent hydrolases"/>
    <property type="match status" value="1"/>
</dbReference>
<comment type="caution">
    <text evidence="2">The sequence shown here is derived from an EMBL/GenBank/DDBJ whole genome shotgun (WGS) entry which is preliminary data.</text>
</comment>
<dbReference type="Pfam" id="PF07969">
    <property type="entry name" value="Amidohydro_3"/>
    <property type="match status" value="1"/>
</dbReference>
<protein>
    <recommendedName>
        <fullName evidence="1">Amidohydrolase 3 domain-containing protein</fullName>
    </recommendedName>
</protein>
<dbReference type="InterPro" id="IPR013108">
    <property type="entry name" value="Amidohydro_3"/>
</dbReference>
<sequence>MPLHIAERQKNRLGALACMLGVTLAGLAVTSAAAPAAHGQDTGLPGQGRQSAEPLVEPADMILWDGIIHTADDNNPTAEAVAVRAGRIVHVGSRAGAEALRGTDTQVIPLSGHALYPGFVDAHAHLVGIGEREMSLSLENTPSLAVLLERLKQWAATHDDAVLTGLGWIETHWPENRFPSRFDLDTVVSDRPVILTRADGHALVANTAAFKAAGITAATESPEGGRIERNALGEATGMLIDTAMSLLQPLIPTADDARLADMLTTGARVYGQQGWTGLHNMSVPWRQVELIETLSDTGAIDIRIYNAVTQDSADRLFAAGHRTSENGRAETRAIKLYMDGALGSRGAALLSNYADADTDGLLLLQWQAAEPIMRRALTEGIQLAIHAIGDRGNRLALDWIERSLADVPADGRAIADPRWRIEHAQIIAREDLGRFAASRLIASMQPSHAISDLFFAGDRLGDDRLDGAYAWASMVDAGVIVAAGSDAPVERGSPLIEFYAAVTRRDLKGFQGPDWRPGEAVSRDTALKMLTLWPAYAAFAETDRGSVTVGKVADFTVFDRDLMSVADNAILDARAILTIVDGRIVHRAAGF</sequence>
<evidence type="ECO:0000313" key="3">
    <source>
        <dbReference type="Proteomes" id="UP000271227"/>
    </source>
</evidence>
<dbReference type="InParanoid" id="A0A3M0C1R1"/>
<feature type="domain" description="Amidohydrolase 3" evidence="1">
    <location>
        <begin position="106"/>
        <end position="586"/>
    </location>
</feature>